<feature type="region of interest" description="Disordered" evidence="2">
    <location>
        <begin position="1"/>
        <end position="35"/>
    </location>
</feature>
<keyword evidence="1" id="KW-0533">Nickel</keyword>
<evidence type="ECO:0000256" key="2">
    <source>
        <dbReference type="SAM" id="MobiDB-lite"/>
    </source>
</evidence>
<feature type="domain" description="Peptidase A2" evidence="3">
    <location>
        <begin position="76"/>
        <end position="115"/>
    </location>
</feature>
<evidence type="ECO:0000259" key="3">
    <source>
        <dbReference type="PROSITE" id="PS50175"/>
    </source>
</evidence>
<reference evidence="4" key="1">
    <citation type="submission" date="2020-05" db="EMBL/GenBank/DDBJ databases">
        <authorList>
            <person name="Chiriac C."/>
            <person name="Salcher M."/>
            <person name="Ghai R."/>
            <person name="Kavagutti S V."/>
        </authorList>
    </citation>
    <scope>NUCLEOTIDE SEQUENCE</scope>
</reference>
<dbReference type="NCBIfam" id="TIGR00299">
    <property type="entry name" value="nickel pincer cofactor biosynthesis protein LarC"/>
    <property type="match status" value="1"/>
</dbReference>
<gene>
    <name evidence="4" type="ORF">UFOPK3733_01047</name>
</gene>
<evidence type="ECO:0000313" key="4">
    <source>
        <dbReference type="EMBL" id="CAB4937257.1"/>
    </source>
</evidence>
<dbReference type="Pfam" id="PF01969">
    <property type="entry name" value="Ni_insertion"/>
    <property type="match status" value="1"/>
</dbReference>
<dbReference type="PANTHER" id="PTHR36566">
    <property type="entry name" value="NICKEL INSERTION PROTEIN-RELATED"/>
    <property type="match status" value="1"/>
</dbReference>
<dbReference type="PANTHER" id="PTHR36566:SF1">
    <property type="entry name" value="PYRIDINIUM-3,5-BISTHIOCARBOXYLIC ACID MONONUCLEOTIDE NICKEL INSERTION PROTEIN"/>
    <property type="match status" value="1"/>
</dbReference>
<dbReference type="Gene3D" id="3.10.20.300">
    <property type="entry name" value="mk0293 like domain"/>
    <property type="match status" value="1"/>
</dbReference>
<dbReference type="Gene3D" id="3.30.70.1380">
    <property type="entry name" value="Transcriptional regulatory protein pf0864 domain like"/>
    <property type="match status" value="1"/>
</dbReference>
<name>A0A6J7J3P7_9ZZZZ</name>
<accession>A0A6J7J3P7</accession>
<proteinExistence type="inferred from homology"/>
<dbReference type="GO" id="GO:0006508">
    <property type="term" value="P:proteolysis"/>
    <property type="evidence" value="ECO:0007669"/>
    <property type="project" value="InterPro"/>
</dbReference>
<sequence>MSEPHDHVHGDSPGQAHDPDHSHDTDHGGSHPHTQIDTVIEGPVAWEGITIPAADGPTTRVAWFHCFSGIAGDMALGALIDAGADVDELRSMLARLPVGGWSIETETVLRSGIGGTKVHVHTEATPPARSAAVVAAIVADAKLPDRVHRRALATFRALAEAEGRLHRQPPESVHFHEVGALDAIIDVVGVCIALELLGVDEVASSPVADGTGTVRAAHGVLPVPVPAVVALLAGAPTYGLDVERELTTPTGAALLAANVVEWGGMPAMTIERSGYGAGTADLGDRPNLTRVVIGTRSATDAIEGQAVVLLETNVDDVTGETLAYVIEQLLAAGAHDAWLTPIIMKKGRPACTVSVLADPSDAAALREVLVRETGTMGVRGRTMERWPQARIFDTVMIDGHEIRVKYTAGRAKAEYDDVARAARALGEPLREITRRAEEAWRER</sequence>
<dbReference type="AlphaFoldDB" id="A0A6J7J3P7"/>
<evidence type="ECO:0000256" key="1">
    <source>
        <dbReference type="ARBA" id="ARBA00022596"/>
    </source>
</evidence>
<dbReference type="GO" id="GO:0004190">
    <property type="term" value="F:aspartic-type endopeptidase activity"/>
    <property type="evidence" value="ECO:0007669"/>
    <property type="project" value="InterPro"/>
</dbReference>
<dbReference type="InterPro" id="IPR001995">
    <property type="entry name" value="Peptidase_A2_cat"/>
</dbReference>
<feature type="compositionally biased region" description="Basic and acidic residues" evidence="2">
    <location>
        <begin position="1"/>
        <end position="10"/>
    </location>
</feature>
<dbReference type="EMBL" id="CAFBNC010000045">
    <property type="protein sequence ID" value="CAB4937257.1"/>
    <property type="molecule type" value="Genomic_DNA"/>
</dbReference>
<feature type="compositionally biased region" description="Basic and acidic residues" evidence="2">
    <location>
        <begin position="17"/>
        <end position="29"/>
    </location>
</feature>
<dbReference type="HAMAP" id="MF_01074">
    <property type="entry name" value="LarC"/>
    <property type="match status" value="1"/>
</dbReference>
<dbReference type="InterPro" id="IPR002822">
    <property type="entry name" value="Ni_insertion"/>
</dbReference>
<protein>
    <submittedName>
        <fullName evidence="4">Unannotated protein</fullName>
    </submittedName>
</protein>
<organism evidence="4">
    <name type="scientific">freshwater metagenome</name>
    <dbReference type="NCBI Taxonomy" id="449393"/>
    <lineage>
        <taxon>unclassified sequences</taxon>
        <taxon>metagenomes</taxon>
        <taxon>ecological metagenomes</taxon>
    </lineage>
</organism>
<dbReference type="PROSITE" id="PS50175">
    <property type="entry name" value="ASP_PROT_RETROV"/>
    <property type="match status" value="1"/>
</dbReference>